<comment type="caution">
    <text evidence="2">The sequence shown here is derived from an EMBL/GenBank/DDBJ whole genome shotgun (WGS) entry which is preliminary data.</text>
</comment>
<feature type="transmembrane region" description="Helical" evidence="1">
    <location>
        <begin position="20"/>
        <end position="38"/>
    </location>
</feature>
<keyword evidence="3" id="KW-1185">Reference proteome</keyword>
<keyword evidence="1" id="KW-1133">Transmembrane helix</keyword>
<accession>A0ABR0MUZ9</accession>
<protein>
    <submittedName>
        <fullName evidence="2">Uncharacterized protein</fullName>
    </submittedName>
</protein>
<sequence>MKTQSGSSKLKPNRKSNRDLGLGLPVILAYIAVLMLFFSSGDGVTADFGKWILFGRASTGTGGGGFWSSNSVVSTSV</sequence>
<keyword evidence="1" id="KW-0812">Transmembrane</keyword>
<name>A0ABR0MUZ9_GOSAR</name>
<dbReference type="EMBL" id="JARKNE010000012">
    <property type="protein sequence ID" value="KAK5777788.1"/>
    <property type="molecule type" value="Genomic_DNA"/>
</dbReference>
<proteinExistence type="predicted"/>
<keyword evidence="1" id="KW-0472">Membrane</keyword>
<evidence type="ECO:0000313" key="2">
    <source>
        <dbReference type="EMBL" id="KAK5777788.1"/>
    </source>
</evidence>
<evidence type="ECO:0000313" key="3">
    <source>
        <dbReference type="Proteomes" id="UP001358586"/>
    </source>
</evidence>
<reference evidence="2 3" key="1">
    <citation type="submission" date="2023-03" db="EMBL/GenBank/DDBJ databases">
        <title>WGS of Gossypium arboreum.</title>
        <authorList>
            <person name="Yu D."/>
        </authorList>
    </citation>
    <scope>NUCLEOTIDE SEQUENCE [LARGE SCALE GENOMIC DNA]</scope>
    <source>
        <tissue evidence="2">Leaf</tissue>
    </source>
</reference>
<gene>
    <name evidence="2" type="ORF">PVK06_045755</name>
</gene>
<organism evidence="2 3">
    <name type="scientific">Gossypium arboreum</name>
    <name type="common">Tree cotton</name>
    <name type="synonym">Gossypium nanking</name>
    <dbReference type="NCBI Taxonomy" id="29729"/>
    <lineage>
        <taxon>Eukaryota</taxon>
        <taxon>Viridiplantae</taxon>
        <taxon>Streptophyta</taxon>
        <taxon>Embryophyta</taxon>
        <taxon>Tracheophyta</taxon>
        <taxon>Spermatophyta</taxon>
        <taxon>Magnoliopsida</taxon>
        <taxon>eudicotyledons</taxon>
        <taxon>Gunneridae</taxon>
        <taxon>Pentapetalae</taxon>
        <taxon>rosids</taxon>
        <taxon>malvids</taxon>
        <taxon>Malvales</taxon>
        <taxon>Malvaceae</taxon>
        <taxon>Malvoideae</taxon>
        <taxon>Gossypium</taxon>
    </lineage>
</organism>
<dbReference type="Proteomes" id="UP001358586">
    <property type="component" value="Chromosome 12"/>
</dbReference>
<evidence type="ECO:0000256" key="1">
    <source>
        <dbReference type="SAM" id="Phobius"/>
    </source>
</evidence>